<reference evidence="2" key="1">
    <citation type="submission" date="2015-04" db="UniProtKB">
        <authorList>
            <consortium name="EnsemblPlants"/>
        </authorList>
    </citation>
    <scope>IDENTIFICATION</scope>
</reference>
<feature type="region of interest" description="Disordered" evidence="1">
    <location>
        <begin position="27"/>
        <end position="62"/>
    </location>
</feature>
<evidence type="ECO:0000313" key="2">
    <source>
        <dbReference type="EnsemblPlants" id="OGLUM11G16380.1"/>
    </source>
</evidence>
<protein>
    <recommendedName>
        <fullName evidence="4">Kinesin motor domain-containing protein</fullName>
    </recommendedName>
</protein>
<sequence>MQRIWEQPLTARCSYLRPFTVTSLRRRLPAADQEKPISSSDVPSVAPTKAAAEEEQASLPSADEAPTVKIVVRVRPMVSRPVDGKDLFVAGGCVRSELGVRGSGSCEFKGAGFGCSCDGSTARIPDPSIPLVSWNELDIEDVTLKYQFKTTNSSHESLYERICC</sequence>
<name>A0A0E0BK77_9ORYZ</name>
<accession>A0A0E0BK77</accession>
<keyword evidence="3" id="KW-1185">Reference proteome</keyword>
<dbReference type="Gramene" id="OGLUM11G16380.1">
    <property type="protein sequence ID" value="OGLUM11G16380.1"/>
    <property type="gene ID" value="OGLUM11G16380"/>
</dbReference>
<proteinExistence type="predicted"/>
<dbReference type="EnsemblPlants" id="OGLUM11G16380.1">
    <property type="protein sequence ID" value="OGLUM11G16380.1"/>
    <property type="gene ID" value="OGLUM11G16380"/>
</dbReference>
<evidence type="ECO:0008006" key="4">
    <source>
        <dbReference type="Google" id="ProtNLM"/>
    </source>
</evidence>
<dbReference type="AlphaFoldDB" id="A0A0E0BK77"/>
<dbReference type="Proteomes" id="UP000026961">
    <property type="component" value="Chromosome 11"/>
</dbReference>
<organism evidence="2">
    <name type="scientific">Oryza glumipatula</name>
    <dbReference type="NCBI Taxonomy" id="40148"/>
    <lineage>
        <taxon>Eukaryota</taxon>
        <taxon>Viridiplantae</taxon>
        <taxon>Streptophyta</taxon>
        <taxon>Embryophyta</taxon>
        <taxon>Tracheophyta</taxon>
        <taxon>Spermatophyta</taxon>
        <taxon>Magnoliopsida</taxon>
        <taxon>Liliopsida</taxon>
        <taxon>Poales</taxon>
        <taxon>Poaceae</taxon>
        <taxon>BOP clade</taxon>
        <taxon>Oryzoideae</taxon>
        <taxon>Oryzeae</taxon>
        <taxon>Oryzinae</taxon>
        <taxon>Oryza</taxon>
    </lineage>
</organism>
<reference evidence="2" key="2">
    <citation type="submission" date="2018-05" db="EMBL/GenBank/DDBJ databases">
        <title>OgluRS3 (Oryza glumaepatula Reference Sequence Version 3).</title>
        <authorList>
            <person name="Zhang J."/>
            <person name="Kudrna D."/>
            <person name="Lee S."/>
            <person name="Talag J."/>
            <person name="Welchert J."/>
            <person name="Wing R.A."/>
        </authorList>
    </citation>
    <scope>NUCLEOTIDE SEQUENCE [LARGE SCALE GENOMIC DNA]</scope>
</reference>
<evidence type="ECO:0000313" key="3">
    <source>
        <dbReference type="Proteomes" id="UP000026961"/>
    </source>
</evidence>
<evidence type="ECO:0000256" key="1">
    <source>
        <dbReference type="SAM" id="MobiDB-lite"/>
    </source>
</evidence>
<dbReference type="HOGENOM" id="CLU_1621574_0_0_1"/>